<evidence type="ECO:0000313" key="3">
    <source>
        <dbReference type="Proteomes" id="UP001243286"/>
    </source>
</evidence>
<dbReference type="GO" id="GO:0006508">
    <property type="term" value="P:proteolysis"/>
    <property type="evidence" value="ECO:0007669"/>
    <property type="project" value="UniProtKB-KW"/>
</dbReference>
<name>A0ABT6R6F5_9BACL</name>
<gene>
    <name evidence="2" type="ORF">QK289_15450</name>
</gene>
<proteinExistence type="predicted"/>
<keyword evidence="1" id="KW-0378">Hydrolase</keyword>
<comment type="caution">
    <text evidence="2">The sequence shown here is derived from an EMBL/GenBank/DDBJ whole genome shotgun (WGS) entry which is preliminary data.</text>
</comment>
<evidence type="ECO:0000313" key="2">
    <source>
        <dbReference type="EMBL" id="MDI3236410.1"/>
    </source>
</evidence>
<dbReference type="Pfam" id="PF13365">
    <property type="entry name" value="Trypsin_2"/>
    <property type="match status" value="1"/>
</dbReference>
<dbReference type="InterPro" id="IPR043504">
    <property type="entry name" value="Peptidase_S1_PA_chymotrypsin"/>
</dbReference>
<dbReference type="Gene3D" id="2.40.10.10">
    <property type="entry name" value="Trypsin-like serine proteases"/>
    <property type="match status" value="2"/>
</dbReference>
<organism evidence="2 3">
    <name type="scientific">Exiguobacterium antarcticum</name>
    <dbReference type="NCBI Taxonomy" id="132920"/>
    <lineage>
        <taxon>Bacteria</taxon>
        <taxon>Bacillati</taxon>
        <taxon>Bacillota</taxon>
        <taxon>Bacilli</taxon>
        <taxon>Bacillales</taxon>
        <taxon>Bacillales Family XII. Incertae Sedis</taxon>
        <taxon>Exiguobacterium</taxon>
    </lineage>
</organism>
<dbReference type="GO" id="GO:0008233">
    <property type="term" value="F:peptidase activity"/>
    <property type="evidence" value="ECO:0007669"/>
    <property type="project" value="UniProtKB-KW"/>
</dbReference>
<dbReference type="Proteomes" id="UP001243286">
    <property type="component" value="Unassembled WGS sequence"/>
</dbReference>
<keyword evidence="3" id="KW-1185">Reference proteome</keyword>
<dbReference type="RefSeq" id="WP_282357424.1">
    <property type="nucleotide sequence ID" value="NZ_JASBQV010000040.1"/>
</dbReference>
<accession>A0ABT6R6F5</accession>
<dbReference type="InterPro" id="IPR009003">
    <property type="entry name" value="Peptidase_S1_PA"/>
</dbReference>
<reference evidence="2 3" key="1">
    <citation type="submission" date="2023-04" db="EMBL/GenBank/DDBJ databases">
        <title>Antarctic isolates genomes.</title>
        <authorList>
            <person name="Dimov S.G."/>
        </authorList>
    </citation>
    <scope>NUCLEOTIDE SEQUENCE [LARGE SCALE GENOMIC DNA]</scope>
    <source>
        <strain evidence="2 3">AL19</strain>
    </source>
</reference>
<keyword evidence="1" id="KW-0720">Serine protease</keyword>
<dbReference type="EMBL" id="JASBQV010000040">
    <property type="protein sequence ID" value="MDI3236410.1"/>
    <property type="molecule type" value="Genomic_DNA"/>
</dbReference>
<dbReference type="SUPFAM" id="SSF50494">
    <property type="entry name" value="Trypsin-like serine proteases"/>
    <property type="match status" value="1"/>
</dbReference>
<sequence>METYDFTNMFAYNTVYLRTTQNLVGMQRDAVGTGFHFSIHHPEVDSWSYFIVTNRHVIDGVDSLEFVLNEKKSTGQRDSTQHEFVMTKTEIQKNLTLHPEGIDLCIIEITDILIELFDQGKNMYIMPFTEVNIPVKSHLPHFKALESVIMTGYPAGFWDHINNLPIMRKGNIASHLAFDYLGREEFVVDIAAYHGSSGSPLVLFDEGNAIERSGRAYSTNSLLLGIQRAIPLPQVEFPDKSMFTNLGLFIKSYKLLDFIPIVRRNNAAEIQSILESKNRDV</sequence>
<protein>
    <submittedName>
        <fullName evidence="2">Serine protease</fullName>
    </submittedName>
</protein>
<keyword evidence="2" id="KW-0645">Protease</keyword>
<evidence type="ECO:0000256" key="1">
    <source>
        <dbReference type="ARBA" id="ARBA00022825"/>
    </source>
</evidence>